<keyword evidence="4" id="KW-0496">Mitochondrion</keyword>
<dbReference type="PROSITE" id="PS51154">
    <property type="entry name" value="MACRO"/>
    <property type="match status" value="1"/>
</dbReference>
<proteinExistence type="predicted"/>
<dbReference type="InterPro" id="IPR026590">
    <property type="entry name" value="Ssirtuin_cat_dom"/>
</dbReference>
<dbReference type="InterPro" id="IPR002589">
    <property type="entry name" value="Macro_dom"/>
</dbReference>
<sequence length="573" mass="63493">MTNDSLHTAVQVLFNEALVRDGREPRTLPQDINKRPLLDRLLCLRQPLPFAPGVLEQIEEILRSEHHENISLNDVPAYSVNDTQSISLYRGDLTLITDDLLLVNPANTKMLGCFVPTHKCLDNIIHSRAGPQVRAECAAILQDRGVDEVDTAVPLLTGAGVLDVRGIVHVAGPALERRRPPTSQERQSLWDTYTNSLNVAAKSGATAVAFPCISTGIFAFPVDDAANIALDAAAAWFSRNSAPMRVIFVLWTDQDEKSYASAVERVFPSLAPVPVFRPLPARALKWIKEAQTVIVHAGAGMSVDAVGKLGLGLDYTSTELFERLYPSLEDDEDLTRLYETIGHEWEDELVKWGFIFSHAHNVLNWGKTPVYANLESVIGDRPYTIMTSNADQLFVQSGFDPNHVFTRQGNYARFQCLKPCSQESYFDAAPWVDRAMPHLDPLDLYVPEELQSDLIPVCPKCGGEVFFNVRGGDWFLEKPYHDAEKRYSADVGRFVEEAKKEGGTVVILEIGAGFNTPSVVRWPSERLVLEHGGVVKLVRVNVDHPEFAQPLPPDSAVGVRVSGGDFLRAVLHE</sequence>
<evidence type="ECO:0000259" key="7">
    <source>
        <dbReference type="PROSITE" id="PS51154"/>
    </source>
</evidence>
<reference evidence="8 9" key="1">
    <citation type="submission" date="2018-11" db="EMBL/GenBank/DDBJ databases">
        <title>Genome sequence of Apiotrichum porosum DSM 27194.</title>
        <authorList>
            <person name="Aliyu H."/>
            <person name="Gorte O."/>
            <person name="Ochsenreither K."/>
        </authorList>
    </citation>
    <scope>NUCLEOTIDE SEQUENCE [LARGE SCALE GENOMIC DNA]</scope>
    <source>
        <strain evidence="8 9">DSM 27194</strain>
    </source>
</reference>
<evidence type="ECO:0000256" key="3">
    <source>
        <dbReference type="ARBA" id="ARBA00023027"/>
    </source>
</evidence>
<dbReference type="SUPFAM" id="SSF52949">
    <property type="entry name" value="Macro domain-like"/>
    <property type="match status" value="1"/>
</dbReference>
<gene>
    <name evidence="8" type="ORF">EHS24_006213</name>
</gene>
<dbReference type="SUPFAM" id="SSF52467">
    <property type="entry name" value="DHS-like NAD/FAD-binding domain"/>
    <property type="match status" value="1"/>
</dbReference>
<keyword evidence="3" id="KW-0520">NAD</keyword>
<evidence type="ECO:0000256" key="4">
    <source>
        <dbReference type="ARBA" id="ARBA00023128"/>
    </source>
</evidence>
<feature type="binding site" evidence="5">
    <location>
        <position position="458"/>
    </location>
    <ligand>
        <name>Zn(2+)</name>
        <dbReference type="ChEBI" id="CHEBI:29105"/>
    </ligand>
</feature>
<comment type="caution">
    <text evidence="8">The sequence shown here is derived from an EMBL/GenBank/DDBJ whole genome shotgun (WGS) entry which is preliminary data.</text>
</comment>
<dbReference type="GO" id="GO:0046872">
    <property type="term" value="F:metal ion binding"/>
    <property type="evidence" value="ECO:0007669"/>
    <property type="project" value="UniProtKB-KW"/>
</dbReference>
<dbReference type="Gene3D" id="3.40.50.1220">
    <property type="entry name" value="TPP-binding domain"/>
    <property type="match status" value="1"/>
</dbReference>
<evidence type="ECO:0000256" key="1">
    <source>
        <dbReference type="ARBA" id="ARBA00004173"/>
    </source>
</evidence>
<dbReference type="EMBL" id="RSCE01000003">
    <property type="protein sequence ID" value="RSH84689.1"/>
    <property type="molecule type" value="Genomic_DNA"/>
</dbReference>
<evidence type="ECO:0000313" key="8">
    <source>
        <dbReference type="EMBL" id="RSH84689.1"/>
    </source>
</evidence>
<feature type="binding site" evidence="5">
    <location>
        <position position="461"/>
    </location>
    <ligand>
        <name>Zn(2+)</name>
        <dbReference type="ChEBI" id="CHEBI:29105"/>
    </ligand>
</feature>
<dbReference type="PANTHER" id="PTHR11106:SF27">
    <property type="entry name" value="MACRO DOMAIN-CONTAINING PROTEIN"/>
    <property type="match status" value="1"/>
</dbReference>
<feature type="binding site" evidence="5">
    <location>
        <position position="416"/>
    </location>
    <ligand>
        <name>Zn(2+)</name>
        <dbReference type="ChEBI" id="CHEBI:29105"/>
    </ligand>
</feature>
<dbReference type="GeneID" id="39590756"/>
<comment type="caution">
    <text evidence="5">Lacks conserved residue(s) required for the propagation of feature annotation.</text>
</comment>
<keyword evidence="2" id="KW-0809">Transit peptide</keyword>
<protein>
    <recommendedName>
        <fullName evidence="10">ADP-ribose 1''-phosphate phosphatase</fullName>
    </recommendedName>
</protein>
<dbReference type="InterPro" id="IPR029035">
    <property type="entry name" value="DHS-like_NAD/FAD-binding_dom"/>
</dbReference>
<dbReference type="PANTHER" id="PTHR11106">
    <property type="entry name" value="GANGLIOSIDE INDUCED DIFFERENTIATION ASSOCIATED PROTEIN 2-RELATED"/>
    <property type="match status" value="1"/>
</dbReference>
<evidence type="ECO:0000256" key="5">
    <source>
        <dbReference type="PROSITE-ProRule" id="PRU00236"/>
    </source>
</evidence>
<comment type="subcellular location">
    <subcellularLocation>
        <location evidence="1">Mitochondrion</location>
    </subcellularLocation>
</comment>
<dbReference type="RefSeq" id="XP_028478137.1">
    <property type="nucleotide sequence ID" value="XM_028621685.1"/>
</dbReference>
<feature type="binding site" evidence="5">
    <location>
        <position position="420"/>
    </location>
    <ligand>
        <name>Zn(2+)</name>
        <dbReference type="ChEBI" id="CHEBI:29105"/>
    </ligand>
</feature>
<dbReference type="Pfam" id="PF01661">
    <property type="entry name" value="Macro"/>
    <property type="match status" value="1"/>
</dbReference>
<evidence type="ECO:0008006" key="10">
    <source>
        <dbReference type="Google" id="ProtNLM"/>
    </source>
</evidence>
<evidence type="ECO:0000259" key="6">
    <source>
        <dbReference type="PROSITE" id="PS50305"/>
    </source>
</evidence>
<dbReference type="GO" id="GO:0005739">
    <property type="term" value="C:mitochondrion"/>
    <property type="evidence" value="ECO:0007669"/>
    <property type="project" value="UniProtKB-SubCell"/>
</dbReference>
<dbReference type="OrthoDB" id="6077599at2759"/>
<evidence type="ECO:0000256" key="2">
    <source>
        <dbReference type="ARBA" id="ARBA00022946"/>
    </source>
</evidence>
<dbReference type="Proteomes" id="UP000279236">
    <property type="component" value="Unassembled WGS sequence"/>
</dbReference>
<evidence type="ECO:0000313" key="9">
    <source>
        <dbReference type="Proteomes" id="UP000279236"/>
    </source>
</evidence>
<feature type="domain" description="Deacetylase sirtuin-type" evidence="6">
    <location>
        <begin position="277"/>
        <end position="573"/>
    </location>
</feature>
<keyword evidence="5" id="KW-0862">Zinc</keyword>
<dbReference type="Gene3D" id="3.40.220.10">
    <property type="entry name" value="Leucine Aminopeptidase, subunit E, domain 1"/>
    <property type="match status" value="1"/>
</dbReference>
<dbReference type="PROSITE" id="PS50305">
    <property type="entry name" value="SIRTUIN"/>
    <property type="match status" value="1"/>
</dbReference>
<feature type="domain" description="Macro" evidence="7">
    <location>
        <begin position="73"/>
        <end position="267"/>
    </location>
</feature>
<accession>A0A427Y0Q9</accession>
<dbReference type="AlphaFoldDB" id="A0A427Y0Q9"/>
<name>A0A427Y0Q9_9TREE</name>
<dbReference type="SMART" id="SM00506">
    <property type="entry name" value="A1pp"/>
    <property type="match status" value="1"/>
</dbReference>
<keyword evidence="9" id="KW-1185">Reference proteome</keyword>
<keyword evidence="5" id="KW-0479">Metal-binding</keyword>
<dbReference type="InterPro" id="IPR043472">
    <property type="entry name" value="Macro_dom-like"/>
</dbReference>
<organism evidence="8 9">
    <name type="scientific">Apiotrichum porosum</name>
    <dbReference type="NCBI Taxonomy" id="105984"/>
    <lineage>
        <taxon>Eukaryota</taxon>
        <taxon>Fungi</taxon>
        <taxon>Dikarya</taxon>
        <taxon>Basidiomycota</taxon>
        <taxon>Agaricomycotina</taxon>
        <taxon>Tremellomycetes</taxon>
        <taxon>Trichosporonales</taxon>
        <taxon>Trichosporonaceae</taxon>
        <taxon>Apiotrichum</taxon>
    </lineage>
</organism>
<dbReference type="STRING" id="105984.A0A427Y0Q9"/>